<name>I4EXW7_MODI5</name>
<dbReference type="HOGENOM" id="CLU_1862916_0_0_11"/>
<dbReference type="OrthoDB" id="5198112at2"/>
<dbReference type="NCBIfam" id="NF046112">
    <property type="entry name" value="MSMEG_6209_Nter"/>
    <property type="match status" value="1"/>
</dbReference>
<protein>
    <submittedName>
        <fullName evidence="2">Uncharacterized protein</fullName>
    </submittedName>
</protein>
<sequence length="137" mass="14450">MTVTGDGVTASRWSAPPAGSSSGGGPAGAAPARTPLVVPTEVPPTTVLPRDEGAEGVPRPGGPVAARRDLLAGAHSVDERIRQLEQRLLAEAAGDPHRERDLQAHLAHARTRFASATVRQFLPILIEREVRRRIAGH</sequence>
<reference evidence="2 3" key="1">
    <citation type="journal article" date="2012" name="J. Bacteriol.">
        <title>Genome Sequence of Radiation-Resistant Modestobacter marinus Strain BC501, a Representative Actinobacterium That Thrives on Calcareous Stone Surfaces.</title>
        <authorList>
            <person name="Normand P."/>
            <person name="Gury J."/>
            <person name="Pujic P."/>
            <person name="Chouaia B."/>
            <person name="Crotti E."/>
            <person name="Brusetti L."/>
            <person name="Daffonchio D."/>
            <person name="Vacherie B."/>
            <person name="Barbe V."/>
            <person name="Medigue C."/>
            <person name="Calteau A."/>
            <person name="Ghodhbane-Gtari F."/>
            <person name="Essoussi I."/>
            <person name="Nouioui I."/>
            <person name="Abbassi-Ghozzi I."/>
            <person name="Gtari M."/>
        </authorList>
    </citation>
    <scope>NUCLEOTIDE SEQUENCE [LARGE SCALE GENOMIC DNA]</scope>
    <source>
        <strain evidence="3">BC 501</strain>
    </source>
</reference>
<feature type="compositionally biased region" description="Low complexity" evidence="1">
    <location>
        <begin position="28"/>
        <end position="48"/>
    </location>
</feature>
<evidence type="ECO:0000313" key="2">
    <source>
        <dbReference type="EMBL" id="CCH88230.1"/>
    </source>
</evidence>
<gene>
    <name evidence="2" type="ordered locus">MODMU_2801</name>
</gene>
<dbReference type="KEGG" id="mmar:MODMU_2801"/>
<evidence type="ECO:0000313" key="3">
    <source>
        <dbReference type="Proteomes" id="UP000006461"/>
    </source>
</evidence>
<organism evidence="2 3">
    <name type="scientific">Modestobacter italicus (strain DSM 44449 / CECT 9708 / BC 501)</name>
    <dbReference type="NCBI Taxonomy" id="2732864"/>
    <lineage>
        <taxon>Bacteria</taxon>
        <taxon>Bacillati</taxon>
        <taxon>Actinomycetota</taxon>
        <taxon>Actinomycetes</taxon>
        <taxon>Geodermatophilales</taxon>
        <taxon>Geodermatophilaceae</taxon>
        <taxon>Modestobacter</taxon>
    </lineage>
</organism>
<dbReference type="EMBL" id="FO203431">
    <property type="protein sequence ID" value="CCH88230.1"/>
    <property type="molecule type" value="Genomic_DNA"/>
</dbReference>
<evidence type="ECO:0000256" key="1">
    <source>
        <dbReference type="SAM" id="MobiDB-lite"/>
    </source>
</evidence>
<dbReference type="Proteomes" id="UP000006461">
    <property type="component" value="Chromosome"/>
</dbReference>
<accession>I4EXW7</accession>
<proteinExistence type="predicted"/>
<keyword evidence="3" id="KW-1185">Reference proteome</keyword>
<feature type="region of interest" description="Disordered" evidence="1">
    <location>
        <begin position="1"/>
        <end position="65"/>
    </location>
</feature>
<dbReference type="AlphaFoldDB" id="I4EXW7"/>